<dbReference type="InterPro" id="IPR023626">
    <property type="entry name" value="Ribosomal_eL39_dom_sf"/>
</dbReference>
<evidence type="ECO:0000256" key="1">
    <source>
        <dbReference type="ARBA" id="ARBA00009339"/>
    </source>
</evidence>
<name>A0AAD4IKI4_9PLEO</name>
<dbReference type="PANTHER" id="PTHR19970:SF0">
    <property type="entry name" value="LARGE RIBOSOMAL SUBUNIT PROTEIN EL39"/>
    <property type="match status" value="1"/>
</dbReference>
<evidence type="ECO:0000256" key="2">
    <source>
        <dbReference type="ARBA" id="ARBA00022980"/>
    </source>
</evidence>
<reference evidence="7" key="1">
    <citation type="submission" date="2021-07" db="EMBL/GenBank/DDBJ databases">
        <title>Genome Resource of American Ginseng Black Spot Pathogen Alternaria panax.</title>
        <authorList>
            <person name="Qiu C."/>
            <person name="Wang W."/>
            <person name="Liu Z."/>
        </authorList>
    </citation>
    <scope>NUCLEOTIDE SEQUENCE</scope>
    <source>
        <strain evidence="7">BNCC115425</strain>
    </source>
</reference>
<keyword evidence="8" id="KW-1185">Reference proteome</keyword>
<organism evidence="7 8">
    <name type="scientific">Alternaria panax</name>
    <dbReference type="NCBI Taxonomy" id="48097"/>
    <lineage>
        <taxon>Eukaryota</taxon>
        <taxon>Fungi</taxon>
        <taxon>Dikarya</taxon>
        <taxon>Ascomycota</taxon>
        <taxon>Pezizomycotina</taxon>
        <taxon>Dothideomycetes</taxon>
        <taxon>Pleosporomycetidae</taxon>
        <taxon>Pleosporales</taxon>
        <taxon>Pleosporineae</taxon>
        <taxon>Pleosporaceae</taxon>
        <taxon>Alternaria</taxon>
        <taxon>Alternaria sect. Panax</taxon>
    </lineage>
</organism>
<evidence type="ECO:0000256" key="3">
    <source>
        <dbReference type="ARBA" id="ARBA00023274"/>
    </source>
</evidence>
<dbReference type="Gene3D" id="1.10.1620.10">
    <property type="entry name" value="Ribosomal protein L39e"/>
    <property type="match status" value="1"/>
</dbReference>
<sequence>MHSSLLLVGLTGFANALVSEPQTSTDVPGYTTTALNNAAIRAPNDCNSKGSYITVKSFPADSPFDAKRCAQACKDETQFNLDHLNGRAICRFFNYYLSLKNGEPVEQICALYTQAWDASYADETGQWRGDDHYTISDSYSYASTTDAFVAPVCPSDLTQLGLPENLEFCASYVGYVPPVETSNVAATVSTVALATITETSTTTPPSVTVTSTVISSGETILVVATETKVVTETVMAAAKKRSLTTPDLVSNWAPEKISAACSKVATFTRTTTLITATETVYTATETSTTTQVDVALAPTTTLITTSPFLKTIEITATTLATSQKSFRTKQKLARAQKQNRPIPQWIRLRTGNTIRYNAKRRHWRKTRLGI</sequence>
<keyword evidence="6" id="KW-0732">Signal</keyword>
<gene>
    <name evidence="7" type="ORF">G6011_01353</name>
</gene>
<dbReference type="FunFam" id="1.10.1620.10:FF:000001">
    <property type="entry name" value="60S ribosomal protein-like L39"/>
    <property type="match status" value="1"/>
</dbReference>
<evidence type="ECO:0000256" key="5">
    <source>
        <dbReference type="ARBA" id="ARBA00035339"/>
    </source>
</evidence>
<accession>A0AAD4IKI4</accession>
<dbReference type="Pfam" id="PF00832">
    <property type="entry name" value="Ribosomal_L39"/>
    <property type="match status" value="1"/>
</dbReference>
<keyword evidence="2" id="KW-0689">Ribosomal protein</keyword>
<dbReference type="EMBL" id="JAANER010000001">
    <property type="protein sequence ID" value="KAG9196232.1"/>
    <property type="molecule type" value="Genomic_DNA"/>
</dbReference>
<dbReference type="GO" id="GO:0006412">
    <property type="term" value="P:translation"/>
    <property type="evidence" value="ECO:0007669"/>
    <property type="project" value="InterPro"/>
</dbReference>
<dbReference type="PANTHER" id="PTHR19970">
    <property type="entry name" value="RIBOSOMAL PROTEIN L39E"/>
    <property type="match status" value="1"/>
</dbReference>
<feature type="signal peptide" evidence="6">
    <location>
        <begin position="1"/>
        <end position="16"/>
    </location>
</feature>
<evidence type="ECO:0000313" key="7">
    <source>
        <dbReference type="EMBL" id="KAG9196232.1"/>
    </source>
</evidence>
<comment type="similarity">
    <text evidence="1">Belongs to the eukaryotic ribosomal protein eL39 family.</text>
</comment>
<dbReference type="GO" id="GO:0022625">
    <property type="term" value="C:cytosolic large ribosomal subunit"/>
    <property type="evidence" value="ECO:0007669"/>
    <property type="project" value="TreeGrafter"/>
</dbReference>
<keyword evidence="3" id="KW-0687">Ribonucleoprotein</keyword>
<dbReference type="GO" id="GO:0003735">
    <property type="term" value="F:structural constituent of ribosome"/>
    <property type="evidence" value="ECO:0007669"/>
    <property type="project" value="InterPro"/>
</dbReference>
<dbReference type="InterPro" id="IPR000077">
    <property type="entry name" value="Ribosomal_eL39"/>
</dbReference>
<evidence type="ECO:0000256" key="6">
    <source>
        <dbReference type="SAM" id="SignalP"/>
    </source>
</evidence>
<dbReference type="SUPFAM" id="SSF48662">
    <property type="entry name" value="Ribosomal protein L39e"/>
    <property type="match status" value="1"/>
</dbReference>
<protein>
    <recommendedName>
        <fullName evidence="4">Large ribosomal subunit protein eL39</fullName>
    </recommendedName>
    <alternativeName>
        <fullName evidence="5">60S ribosomal protein L39</fullName>
    </alternativeName>
</protein>
<evidence type="ECO:0000313" key="8">
    <source>
        <dbReference type="Proteomes" id="UP001199106"/>
    </source>
</evidence>
<proteinExistence type="inferred from homology"/>
<dbReference type="AlphaFoldDB" id="A0AAD4IKI4"/>
<comment type="caution">
    <text evidence="7">The sequence shown here is derived from an EMBL/GenBank/DDBJ whole genome shotgun (WGS) entry which is preliminary data.</text>
</comment>
<evidence type="ECO:0000256" key="4">
    <source>
        <dbReference type="ARBA" id="ARBA00035234"/>
    </source>
</evidence>
<dbReference type="Proteomes" id="UP001199106">
    <property type="component" value="Unassembled WGS sequence"/>
</dbReference>
<feature type="chain" id="PRO_5042000283" description="Large ribosomal subunit protein eL39" evidence="6">
    <location>
        <begin position="17"/>
        <end position="370"/>
    </location>
</feature>